<dbReference type="Proteomes" id="UP000480684">
    <property type="component" value="Unassembled WGS sequence"/>
</dbReference>
<evidence type="ECO:0000313" key="6">
    <source>
        <dbReference type="Proteomes" id="UP000480684"/>
    </source>
</evidence>
<reference evidence="5 6" key="1">
    <citation type="submission" date="2020-02" db="EMBL/GenBank/DDBJ databases">
        <authorList>
            <person name="Dziuba M."/>
            <person name="Kuznetsov B."/>
            <person name="Mardanov A."/>
            <person name="Ravin N."/>
            <person name="Grouzdev D."/>
        </authorList>
    </citation>
    <scope>NUCLEOTIDE SEQUENCE [LARGE SCALE GENOMIC DNA]</scope>
    <source>
        <strain evidence="5 6">SpK</strain>
    </source>
</reference>
<evidence type="ECO:0000313" key="5">
    <source>
        <dbReference type="EMBL" id="NFV82236.1"/>
    </source>
</evidence>
<protein>
    <submittedName>
        <fullName evidence="5">Response regulator</fullName>
    </submittedName>
</protein>
<feature type="domain" description="Response regulatory" evidence="4">
    <location>
        <begin position="3"/>
        <end position="119"/>
    </location>
</feature>
<keyword evidence="2" id="KW-0902">Two-component regulatory system</keyword>
<keyword evidence="6" id="KW-1185">Reference proteome</keyword>
<dbReference type="PANTHER" id="PTHR45339:SF1">
    <property type="entry name" value="HYBRID SIGNAL TRANSDUCTION HISTIDINE KINASE J"/>
    <property type="match status" value="1"/>
</dbReference>
<dbReference type="EMBL" id="JAAIYP010000047">
    <property type="protein sequence ID" value="NFV82236.1"/>
    <property type="molecule type" value="Genomic_DNA"/>
</dbReference>
<dbReference type="InterPro" id="IPR011006">
    <property type="entry name" value="CheY-like_superfamily"/>
</dbReference>
<dbReference type="InterPro" id="IPR001789">
    <property type="entry name" value="Sig_transdc_resp-reg_receiver"/>
</dbReference>
<dbReference type="GO" id="GO:0000160">
    <property type="term" value="P:phosphorelay signal transduction system"/>
    <property type="evidence" value="ECO:0007669"/>
    <property type="project" value="UniProtKB-KW"/>
</dbReference>
<dbReference type="Pfam" id="PF00072">
    <property type="entry name" value="Response_reg"/>
    <property type="match status" value="1"/>
</dbReference>
<dbReference type="RefSeq" id="WP_163683075.1">
    <property type="nucleotide sequence ID" value="NZ_JAAIYP010000047.1"/>
</dbReference>
<gene>
    <name evidence="5" type="ORF">G4223_19170</name>
</gene>
<dbReference type="SUPFAM" id="SSF52172">
    <property type="entry name" value="CheY-like"/>
    <property type="match status" value="1"/>
</dbReference>
<feature type="modified residue" description="4-aspartylphosphate" evidence="3">
    <location>
        <position position="52"/>
    </location>
</feature>
<dbReference type="Gene3D" id="3.40.50.2300">
    <property type="match status" value="1"/>
</dbReference>
<keyword evidence="1 3" id="KW-0597">Phosphoprotein</keyword>
<organism evidence="5 6">
    <name type="scientific">Magnetospirillum aberrantis SpK</name>
    <dbReference type="NCBI Taxonomy" id="908842"/>
    <lineage>
        <taxon>Bacteria</taxon>
        <taxon>Pseudomonadati</taxon>
        <taxon>Pseudomonadota</taxon>
        <taxon>Alphaproteobacteria</taxon>
        <taxon>Rhodospirillales</taxon>
        <taxon>Rhodospirillaceae</taxon>
        <taxon>Magnetospirillum</taxon>
    </lineage>
</organism>
<evidence type="ECO:0000256" key="3">
    <source>
        <dbReference type="PROSITE-ProRule" id="PRU00169"/>
    </source>
</evidence>
<dbReference type="SMART" id="SM00448">
    <property type="entry name" value="REC"/>
    <property type="match status" value="1"/>
</dbReference>
<dbReference type="PROSITE" id="PS50110">
    <property type="entry name" value="RESPONSE_REGULATORY"/>
    <property type="match status" value="1"/>
</dbReference>
<comment type="caution">
    <text evidence="5">The sequence shown here is derived from an EMBL/GenBank/DDBJ whole genome shotgun (WGS) entry which is preliminary data.</text>
</comment>
<evidence type="ECO:0000256" key="1">
    <source>
        <dbReference type="ARBA" id="ARBA00022553"/>
    </source>
</evidence>
<dbReference type="AlphaFoldDB" id="A0A7C9QY85"/>
<dbReference type="CDD" id="cd17546">
    <property type="entry name" value="REC_hyHK_CKI1_RcsC-like"/>
    <property type="match status" value="1"/>
</dbReference>
<proteinExistence type="predicted"/>
<name>A0A7C9QY85_9PROT</name>
<sequence>MKSALVVDDNEVNRILVSRFLSKLGWQVANAEDGDQALAWMADNSADLVLLDISMPTISGDEVCRRARAQRLDKGARLVAYTAHAMPEEREHFLSCGFDAILVKPVSRQAVASLLVDLGLAEGEG</sequence>
<dbReference type="PANTHER" id="PTHR45339">
    <property type="entry name" value="HYBRID SIGNAL TRANSDUCTION HISTIDINE KINASE J"/>
    <property type="match status" value="1"/>
</dbReference>
<accession>A0A7C9QY85</accession>
<evidence type="ECO:0000256" key="2">
    <source>
        <dbReference type="ARBA" id="ARBA00023012"/>
    </source>
</evidence>
<evidence type="ECO:0000259" key="4">
    <source>
        <dbReference type="PROSITE" id="PS50110"/>
    </source>
</evidence>